<dbReference type="Proteomes" id="UP001595908">
    <property type="component" value="Unassembled WGS sequence"/>
</dbReference>
<evidence type="ECO:0000313" key="3">
    <source>
        <dbReference type="Proteomes" id="UP001595908"/>
    </source>
</evidence>
<reference evidence="3" key="1">
    <citation type="journal article" date="2019" name="Int. J. Syst. Evol. Microbiol.">
        <title>The Global Catalogue of Microorganisms (GCM) 10K type strain sequencing project: providing services to taxonomists for standard genome sequencing and annotation.</title>
        <authorList>
            <consortium name="The Broad Institute Genomics Platform"/>
            <consortium name="The Broad Institute Genome Sequencing Center for Infectious Disease"/>
            <person name="Wu L."/>
            <person name="Ma J."/>
        </authorList>
    </citation>
    <scope>NUCLEOTIDE SEQUENCE [LARGE SCALE GENOMIC DNA]</scope>
    <source>
        <strain evidence="3">ICMP 257</strain>
    </source>
</reference>
<name>A0ABV9VKF0_STRAZ</name>
<feature type="region of interest" description="Disordered" evidence="1">
    <location>
        <begin position="1"/>
        <end position="20"/>
    </location>
</feature>
<dbReference type="EMBL" id="JBHSJE010000020">
    <property type="protein sequence ID" value="MFC4983602.1"/>
    <property type="molecule type" value="Genomic_DNA"/>
</dbReference>
<sequence>MSSGEERFAGGGARPVERRGDQEACARFRCALPRPCSATVAVWRAVSDPDTAHTSETADFLTGTAEQLVAAGADRTVTLRVIRHAHTIWHHTRNDDPETARELAPRLLGLLQDDHPRRTADVIVVHHPQPRHDLTRTT</sequence>
<protein>
    <submittedName>
        <fullName evidence="2">Uncharacterized protein</fullName>
    </submittedName>
</protein>
<gene>
    <name evidence="2" type="ORF">ACFPL4_35645</name>
</gene>
<evidence type="ECO:0000256" key="1">
    <source>
        <dbReference type="SAM" id="MobiDB-lite"/>
    </source>
</evidence>
<organism evidence="2 3">
    <name type="scientific">Streptomyces atroolivaceus</name>
    <dbReference type="NCBI Taxonomy" id="66869"/>
    <lineage>
        <taxon>Bacteria</taxon>
        <taxon>Bacillati</taxon>
        <taxon>Actinomycetota</taxon>
        <taxon>Actinomycetes</taxon>
        <taxon>Kitasatosporales</taxon>
        <taxon>Streptomycetaceae</taxon>
        <taxon>Streptomyces</taxon>
    </lineage>
</organism>
<evidence type="ECO:0000313" key="2">
    <source>
        <dbReference type="EMBL" id="MFC4983602.1"/>
    </source>
</evidence>
<accession>A0ABV9VKF0</accession>
<keyword evidence="3" id="KW-1185">Reference proteome</keyword>
<dbReference type="GeneID" id="31237656"/>
<comment type="caution">
    <text evidence="2">The sequence shown here is derived from an EMBL/GenBank/DDBJ whole genome shotgun (WGS) entry which is preliminary data.</text>
</comment>
<proteinExistence type="predicted"/>
<dbReference type="RefSeq" id="WP_033305853.1">
    <property type="nucleotide sequence ID" value="NZ_JBHSJE010000020.1"/>
</dbReference>